<protein>
    <recommendedName>
        <fullName evidence="5">Probable RNA 2'-phosphotransferase</fullName>
        <ecNumber evidence="5">2.7.1.-</ecNumber>
    </recommendedName>
</protein>
<dbReference type="HAMAP" id="MF_00299">
    <property type="entry name" value="KptA"/>
    <property type="match status" value="1"/>
</dbReference>
<keyword evidence="3 5" id="KW-0520">NAD</keyword>
<comment type="similarity">
    <text evidence="1 5">Belongs to the KptA/TPT1 family.</text>
</comment>
<dbReference type="Gene3D" id="1.10.10.970">
    <property type="entry name" value="RNA 2'-phosphotransferase, Tpt1/KptA family, N-terminal domain"/>
    <property type="match status" value="1"/>
</dbReference>
<dbReference type="AlphaFoldDB" id="A0A564JA14"/>
<dbReference type="NCBIfam" id="NF002014">
    <property type="entry name" value="PRK00819.1-4"/>
    <property type="match status" value="1"/>
</dbReference>
<dbReference type="GO" id="GO:0000215">
    <property type="term" value="F:tRNA 2'-phosphotransferase activity"/>
    <property type="evidence" value="ECO:0007669"/>
    <property type="project" value="TreeGrafter"/>
</dbReference>
<dbReference type="GO" id="GO:0006388">
    <property type="term" value="P:tRNA splicing, via endonucleolytic cleavage and ligation"/>
    <property type="evidence" value="ECO:0007669"/>
    <property type="project" value="UniProtKB-UniRule"/>
</dbReference>
<reference evidence="6 7" key="1">
    <citation type="submission" date="2019-07" db="EMBL/GenBank/DDBJ databases">
        <authorList>
            <person name="Brisse S."/>
            <person name="Rodrigues C."/>
            <person name="Thorpe H."/>
        </authorList>
    </citation>
    <scope>NUCLEOTIDE SEQUENCE [LARGE SCALE GENOMIC DNA]</scope>
    <source>
        <strain evidence="6">SB6408</strain>
    </source>
</reference>
<accession>A0A564JA14</accession>
<dbReference type="InterPro" id="IPR022928">
    <property type="entry name" value="RNA_2'-PTrans_KptA"/>
</dbReference>
<sequence length="188" mass="20541">MGKSHTEVSKFLSYVLRHQPEAIGLVLNSEGWADIDALIACAGREGVTLDRPLIQSVVKSNDKNRFAISADGQYIRAVQGHSSRQVDITFIAATPPEFLFHGTATRFIDAIREQGLIPGSRQYVHLSDNAATAAEVGKRYGKPMVLKINALSMHEQKIAFYQAENGVWLTAAVPVKFIAAWNHPEGGA</sequence>
<dbReference type="GO" id="GO:0003950">
    <property type="term" value="F:NAD+ poly-ADP-ribosyltransferase activity"/>
    <property type="evidence" value="ECO:0007669"/>
    <property type="project" value="InterPro"/>
</dbReference>
<gene>
    <name evidence="5 6" type="primary">kptA</name>
    <name evidence="6" type="ORF">SB6408_04492</name>
</gene>
<dbReference type="InterPro" id="IPR042081">
    <property type="entry name" value="RNA_2'-PTrans_C"/>
</dbReference>
<evidence type="ECO:0000256" key="5">
    <source>
        <dbReference type="HAMAP-Rule" id="MF_00299"/>
    </source>
</evidence>
<dbReference type="InterPro" id="IPR002745">
    <property type="entry name" value="Ptrans_KptA/Tpt1"/>
</dbReference>
<dbReference type="PANTHER" id="PTHR12684">
    <property type="entry name" value="PUTATIVE PHOSPHOTRANSFERASE"/>
    <property type="match status" value="1"/>
</dbReference>
<evidence type="ECO:0000256" key="2">
    <source>
        <dbReference type="ARBA" id="ARBA00022679"/>
    </source>
</evidence>
<dbReference type="RefSeq" id="WP_142462444.1">
    <property type="nucleotide sequence ID" value="NZ_CABGHF010000008.1"/>
</dbReference>
<evidence type="ECO:0000256" key="1">
    <source>
        <dbReference type="ARBA" id="ARBA00009836"/>
    </source>
</evidence>
<dbReference type="Pfam" id="PF01885">
    <property type="entry name" value="PTS_2-RNA"/>
    <property type="match status" value="1"/>
</dbReference>
<dbReference type="NCBIfam" id="NF002012">
    <property type="entry name" value="PRK00819.1-1"/>
    <property type="match status" value="1"/>
</dbReference>
<evidence type="ECO:0000313" key="7">
    <source>
        <dbReference type="Proteomes" id="UP000318370"/>
    </source>
</evidence>
<dbReference type="Gene3D" id="3.20.170.30">
    <property type="match status" value="1"/>
</dbReference>
<comment type="function">
    <text evidence="4 5">Removes the 2'-phosphate from RNA via an intermediate in which the phosphate is ADP-ribosylated by NAD followed by a presumed transesterification to release the RNA and generate ADP-ribose 1''-2''-cyclic phosphate (APPR&gt;P). May function as an ADP-ribosylase.</text>
</comment>
<dbReference type="SUPFAM" id="SSF56399">
    <property type="entry name" value="ADP-ribosylation"/>
    <property type="match status" value="1"/>
</dbReference>
<evidence type="ECO:0000256" key="4">
    <source>
        <dbReference type="ARBA" id="ARBA00025212"/>
    </source>
</evidence>
<proteinExistence type="inferred from homology"/>
<dbReference type="InterPro" id="IPR042080">
    <property type="entry name" value="RNA_2'-PTrans_N"/>
</dbReference>
<dbReference type="Proteomes" id="UP000318370">
    <property type="component" value="Unassembled WGS sequence"/>
</dbReference>
<keyword evidence="2 5" id="KW-0808">Transferase</keyword>
<dbReference type="EMBL" id="CABGHF010000008">
    <property type="protein sequence ID" value="VUS53328.1"/>
    <property type="molecule type" value="Genomic_DNA"/>
</dbReference>
<dbReference type="EC" id="2.7.1.-" evidence="5"/>
<name>A0A564JA14_9ENTR</name>
<evidence type="ECO:0000313" key="6">
    <source>
        <dbReference type="EMBL" id="VUS53328.1"/>
    </source>
</evidence>
<evidence type="ECO:0000256" key="3">
    <source>
        <dbReference type="ARBA" id="ARBA00023027"/>
    </source>
</evidence>
<organism evidence="6 7">
    <name type="scientific">Klebsiella spallanzanii</name>
    <dbReference type="NCBI Taxonomy" id="2587528"/>
    <lineage>
        <taxon>Bacteria</taxon>
        <taxon>Pseudomonadati</taxon>
        <taxon>Pseudomonadota</taxon>
        <taxon>Gammaproteobacteria</taxon>
        <taxon>Enterobacterales</taxon>
        <taxon>Enterobacteriaceae</taxon>
        <taxon>Klebsiella/Raoultella group</taxon>
        <taxon>Klebsiella</taxon>
    </lineage>
</organism>
<dbReference type="PANTHER" id="PTHR12684:SF2">
    <property type="entry name" value="TRNA 2'-PHOSPHOTRANSFERASE 1"/>
    <property type="match status" value="1"/>
</dbReference>